<dbReference type="InterPro" id="IPR036652">
    <property type="entry name" value="YjeF_N_dom_sf"/>
</dbReference>
<evidence type="ECO:0000256" key="16">
    <source>
        <dbReference type="ARBA" id="ARBA00049209"/>
    </source>
</evidence>
<comment type="function">
    <text evidence="14 19">Bifunctional enzyme that catalyzes the epimerization of the S- and R-forms of NAD(P)HX and the dehydration of the S-form of NAD(P)HX at the expense of ADP, which is converted to AMP. This allows the repair of both epimers of NAD(P)HX, a damaged form of NAD(P)H that is a result of enzymatic or heat-dependent hydration.</text>
</comment>
<dbReference type="Pfam" id="PF01256">
    <property type="entry name" value="Carb_kinase"/>
    <property type="match status" value="1"/>
</dbReference>
<comment type="caution">
    <text evidence="22">The sequence shown here is derived from an EMBL/GenBank/DDBJ whole genome shotgun (WGS) entry which is preliminary data.</text>
</comment>
<dbReference type="InterPro" id="IPR004443">
    <property type="entry name" value="YjeF_N_dom"/>
</dbReference>
<keyword evidence="6 17" id="KW-0547">Nucleotide-binding</keyword>
<comment type="catalytic activity">
    <reaction evidence="15 17 19">
        <text>(6S)-NADHX + ADP = AMP + phosphate + NADH + H(+)</text>
        <dbReference type="Rhea" id="RHEA:32223"/>
        <dbReference type="ChEBI" id="CHEBI:15378"/>
        <dbReference type="ChEBI" id="CHEBI:43474"/>
        <dbReference type="ChEBI" id="CHEBI:57945"/>
        <dbReference type="ChEBI" id="CHEBI:64074"/>
        <dbReference type="ChEBI" id="CHEBI:456215"/>
        <dbReference type="ChEBI" id="CHEBI:456216"/>
        <dbReference type="EC" id="4.2.1.136"/>
    </reaction>
</comment>
<keyword evidence="12 17" id="KW-0456">Lyase</keyword>
<dbReference type="InterPro" id="IPR029056">
    <property type="entry name" value="Ribokinase-like"/>
</dbReference>
<dbReference type="GO" id="GO:0110051">
    <property type="term" value="P:metabolite repair"/>
    <property type="evidence" value="ECO:0007669"/>
    <property type="project" value="TreeGrafter"/>
</dbReference>
<feature type="binding site" evidence="18">
    <location>
        <begin position="129"/>
        <end position="135"/>
    </location>
    <ligand>
        <name>(6S)-NADPHX</name>
        <dbReference type="ChEBI" id="CHEBI:64076"/>
    </ligand>
</feature>
<dbReference type="GO" id="GO:0052856">
    <property type="term" value="F:NAD(P)HX epimerase activity"/>
    <property type="evidence" value="ECO:0007669"/>
    <property type="project" value="UniProtKB-UniRule"/>
</dbReference>
<evidence type="ECO:0000256" key="5">
    <source>
        <dbReference type="ARBA" id="ARBA00022723"/>
    </source>
</evidence>
<evidence type="ECO:0000256" key="13">
    <source>
        <dbReference type="ARBA" id="ARBA00023268"/>
    </source>
</evidence>
<feature type="domain" description="YjeF C-terminal" evidence="20">
    <location>
        <begin position="225"/>
        <end position="499"/>
    </location>
</feature>
<feature type="binding site" evidence="18">
    <location>
        <position position="58"/>
    </location>
    <ligand>
        <name>K(+)</name>
        <dbReference type="ChEBI" id="CHEBI:29103"/>
    </ligand>
</feature>
<dbReference type="GO" id="GO:0005524">
    <property type="term" value="F:ATP binding"/>
    <property type="evidence" value="ECO:0007669"/>
    <property type="project" value="UniProtKB-UniRule"/>
</dbReference>
<dbReference type="InterPro" id="IPR017953">
    <property type="entry name" value="Carbohydrate_kinase_pred_CS"/>
</dbReference>
<evidence type="ECO:0000313" key="22">
    <source>
        <dbReference type="EMBL" id="TCJ19012.1"/>
    </source>
</evidence>
<comment type="caution">
    <text evidence="18">Lacks conserved residue(s) required for the propagation of feature annotation.</text>
</comment>
<comment type="similarity">
    <text evidence="17">Belongs to the NnrD/CARKD family.</text>
</comment>
<evidence type="ECO:0000256" key="12">
    <source>
        <dbReference type="ARBA" id="ARBA00023239"/>
    </source>
</evidence>
<comment type="catalytic activity">
    <reaction evidence="1 18 19">
        <text>(6R)-NADHX = (6S)-NADHX</text>
        <dbReference type="Rhea" id="RHEA:32215"/>
        <dbReference type="ChEBI" id="CHEBI:64074"/>
        <dbReference type="ChEBI" id="CHEBI:64075"/>
        <dbReference type="EC" id="5.1.99.6"/>
    </reaction>
</comment>
<evidence type="ECO:0000256" key="15">
    <source>
        <dbReference type="ARBA" id="ARBA00048238"/>
    </source>
</evidence>
<dbReference type="OrthoDB" id="9806925at2"/>
<feature type="binding site" evidence="17">
    <location>
        <position position="375"/>
    </location>
    <ligand>
        <name>(6S)-NADPHX</name>
        <dbReference type="ChEBI" id="CHEBI:64076"/>
    </ligand>
</feature>
<keyword evidence="5 18" id="KW-0479">Metal-binding</keyword>
<dbReference type="GO" id="GO:0046872">
    <property type="term" value="F:metal ion binding"/>
    <property type="evidence" value="ECO:0007669"/>
    <property type="project" value="UniProtKB-UniRule"/>
</dbReference>
<dbReference type="PIRSF" id="PIRSF017184">
    <property type="entry name" value="Nnr"/>
    <property type="match status" value="1"/>
</dbReference>
<feature type="binding site" evidence="17">
    <location>
        <position position="439"/>
    </location>
    <ligand>
        <name>AMP</name>
        <dbReference type="ChEBI" id="CHEBI:456215"/>
    </ligand>
</feature>
<dbReference type="AlphaFoldDB" id="A0A4V2NWX1"/>
<keyword evidence="13" id="KW-0511">Multifunctional enzyme</keyword>
<organism evidence="22 23">
    <name type="scientific">Flaviaesturariibacter flavus</name>
    <dbReference type="NCBI Taxonomy" id="2502780"/>
    <lineage>
        <taxon>Bacteria</taxon>
        <taxon>Pseudomonadati</taxon>
        <taxon>Bacteroidota</taxon>
        <taxon>Chitinophagia</taxon>
        <taxon>Chitinophagales</taxon>
        <taxon>Chitinophagaceae</taxon>
        <taxon>Flaviaestuariibacter</taxon>
    </lineage>
</organism>
<comment type="subunit">
    <text evidence="17">Homotetramer.</text>
</comment>
<evidence type="ECO:0000256" key="6">
    <source>
        <dbReference type="ARBA" id="ARBA00022741"/>
    </source>
</evidence>
<evidence type="ECO:0000313" key="23">
    <source>
        <dbReference type="Proteomes" id="UP000295334"/>
    </source>
</evidence>
<accession>A0A4V2NWX1</accession>
<dbReference type="Pfam" id="PF03853">
    <property type="entry name" value="YjeF_N"/>
    <property type="match status" value="1"/>
</dbReference>
<evidence type="ECO:0000256" key="2">
    <source>
        <dbReference type="ARBA" id="ARBA00000909"/>
    </source>
</evidence>
<gene>
    <name evidence="18" type="primary">nnrE</name>
    <name evidence="17" type="synonym">nnrD</name>
    <name evidence="22" type="ORF">EPD60_00940</name>
</gene>
<dbReference type="NCBIfam" id="TIGR00197">
    <property type="entry name" value="yjeF_nterm"/>
    <property type="match status" value="1"/>
</dbReference>
<feature type="binding site" evidence="17">
    <location>
        <position position="260"/>
    </location>
    <ligand>
        <name>(6S)-NADPHX</name>
        <dbReference type="ChEBI" id="CHEBI:64076"/>
    </ligand>
</feature>
<dbReference type="InterPro" id="IPR030677">
    <property type="entry name" value="Nnr"/>
</dbReference>
<sequence length="501" mass="52556">MKIFSAEQMRAWDAYTIRHEPVLSIDLMERAAGRCADWLLAHFGQETGFMVFCGMGNNGGDGLAIARMLLAAGRRAGVVILESRRQGSPDFLENLKRLQAASGAIFLLAAGDAIPDVPAGAVVVDALFGTGLNTPLSGHAARLVEHLNGLPNTRVAIDLPSGLFADRSAVGNPVLLATHTLTFAAPKLGLLLQENAPFTGEVHILDIGLSPAFESATETRFQLATATLVKSRFRPRNRFAHKGNFGHAYLAAGSLGKMGAALMAATACLRGGAGLLSCHVPRCGVGILQTALPEAMALPDPDETRLTTLPGETSRYNCAGIGPGIGTSTQTAAMLRSCLAKFQVPFVLDADALNLLAKDESLMSLLPAGSILTPHPKEFDRLFGAHDSDFDRIETALAAAERLQSVVLLKGHHTFIASPTGSGYFNTTGNAGMAKGGSGDVLTGLLTALLAQGYGAEDAALVGVWLHGKAGDLAVERQSYESLLPGDLVARLGAAFRQLYP</sequence>
<dbReference type="EC" id="5.1.99.6" evidence="19"/>
<feature type="binding site" evidence="17">
    <location>
        <begin position="410"/>
        <end position="414"/>
    </location>
    <ligand>
        <name>AMP</name>
        <dbReference type="ChEBI" id="CHEBI:456215"/>
    </ligand>
</feature>
<dbReference type="PROSITE" id="PS01050">
    <property type="entry name" value="YJEF_C_2"/>
    <property type="match status" value="1"/>
</dbReference>
<protein>
    <recommendedName>
        <fullName evidence="19">Bifunctional NAD(P)H-hydrate repair enzyme</fullName>
    </recommendedName>
    <alternativeName>
        <fullName evidence="19">Nicotinamide nucleotide repair protein</fullName>
    </alternativeName>
    <domain>
        <recommendedName>
            <fullName evidence="19">ADP-dependent (S)-NAD(P)H-hydrate dehydratase</fullName>
            <ecNumber evidence="19">4.2.1.136</ecNumber>
        </recommendedName>
        <alternativeName>
            <fullName evidence="19">ADP-dependent NAD(P)HX dehydratase</fullName>
        </alternativeName>
    </domain>
    <domain>
        <recommendedName>
            <fullName evidence="19">NAD(P)H-hydrate epimerase</fullName>
            <ecNumber evidence="19">5.1.99.6</ecNumber>
        </recommendedName>
    </domain>
</protein>
<keyword evidence="9 18" id="KW-0630">Potassium</keyword>
<evidence type="ECO:0000256" key="11">
    <source>
        <dbReference type="ARBA" id="ARBA00023235"/>
    </source>
</evidence>
<name>A0A4V2NWX1_9BACT</name>
<keyword evidence="11 18" id="KW-0413">Isomerase</keyword>
<dbReference type="SUPFAM" id="SSF64153">
    <property type="entry name" value="YjeF N-terminal domain-like"/>
    <property type="match status" value="1"/>
</dbReference>
<feature type="binding site" evidence="17">
    <location>
        <position position="440"/>
    </location>
    <ligand>
        <name>(6S)-NADPHX</name>
        <dbReference type="ChEBI" id="CHEBI:64076"/>
    </ligand>
</feature>
<evidence type="ECO:0000256" key="4">
    <source>
        <dbReference type="ARBA" id="ARBA00009524"/>
    </source>
</evidence>
<dbReference type="SUPFAM" id="SSF53613">
    <property type="entry name" value="Ribokinase-like"/>
    <property type="match status" value="1"/>
</dbReference>
<comment type="similarity">
    <text evidence="3 19">In the N-terminal section; belongs to the NnrE/AIBP family.</text>
</comment>
<dbReference type="GO" id="GO:0046496">
    <property type="term" value="P:nicotinamide nucleotide metabolic process"/>
    <property type="evidence" value="ECO:0007669"/>
    <property type="project" value="UniProtKB-UniRule"/>
</dbReference>
<keyword evidence="7 17" id="KW-0067">ATP-binding</keyword>
<evidence type="ECO:0000259" key="21">
    <source>
        <dbReference type="PROSITE" id="PS51385"/>
    </source>
</evidence>
<comment type="function">
    <text evidence="17">Catalyzes the dehydration of the S-form of NAD(P)HX at the expense of ADP, which is converted to AMP. Together with NAD(P)HX epimerase, which catalyzes the epimerization of the S- and R-forms, the enzyme allows the repair of both epimers of NAD(P)HX, a damaged form of NAD(P)H that is a result of enzymatic or heat-dependent hydration.</text>
</comment>
<evidence type="ECO:0000256" key="18">
    <source>
        <dbReference type="HAMAP-Rule" id="MF_01966"/>
    </source>
</evidence>
<dbReference type="GO" id="GO:0052855">
    <property type="term" value="F:ADP-dependent NAD(P)H-hydrate dehydratase activity"/>
    <property type="evidence" value="ECO:0007669"/>
    <property type="project" value="UniProtKB-UniRule"/>
</dbReference>
<dbReference type="PROSITE" id="PS51385">
    <property type="entry name" value="YJEF_N"/>
    <property type="match status" value="1"/>
</dbReference>
<dbReference type="RefSeq" id="WP_131445897.1">
    <property type="nucleotide sequence ID" value="NZ_SJZI01000002.1"/>
</dbReference>
<comment type="cofactor">
    <cofactor evidence="18 19">
        <name>K(+)</name>
        <dbReference type="ChEBI" id="CHEBI:29103"/>
    </cofactor>
    <text evidence="18 19">Binds 1 potassium ion per subunit.</text>
</comment>
<comment type="similarity">
    <text evidence="18">Belongs to the NnrE/AIBP family.</text>
</comment>
<dbReference type="Gene3D" id="3.40.50.10260">
    <property type="entry name" value="YjeF N-terminal domain"/>
    <property type="match status" value="1"/>
</dbReference>
<comment type="catalytic activity">
    <reaction evidence="16 17 19">
        <text>(6S)-NADPHX + ADP = AMP + phosphate + NADPH + H(+)</text>
        <dbReference type="Rhea" id="RHEA:32235"/>
        <dbReference type="ChEBI" id="CHEBI:15378"/>
        <dbReference type="ChEBI" id="CHEBI:43474"/>
        <dbReference type="ChEBI" id="CHEBI:57783"/>
        <dbReference type="ChEBI" id="CHEBI:64076"/>
        <dbReference type="ChEBI" id="CHEBI:456215"/>
        <dbReference type="ChEBI" id="CHEBI:456216"/>
        <dbReference type="EC" id="4.2.1.136"/>
    </reaction>
</comment>
<comment type="similarity">
    <text evidence="4 19">In the C-terminal section; belongs to the NnrD/CARKD family.</text>
</comment>
<evidence type="ECO:0000256" key="14">
    <source>
        <dbReference type="ARBA" id="ARBA00025153"/>
    </source>
</evidence>
<evidence type="ECO:0000256" key="1">
    <source>
        <dbReference type="ARBA" id="ARBA00000013"/>
    </source>
</evidence>
<comment type="cofactor">
    <cofactor evidence="17">
        <name>Mg(2+)</name>
        <dbReference type="ChEBI" id="CHEBI:18420"/>
    </cofactor>
</comment>
<comment type="catalytic activity">
    <reaction evidence="2 18 19">
        <text>(6R)-NADPHX = (6S)-NADPHX</text>
        <dbReference type="Rhea" id="RHEA:32227"/>
        <dbReference type="ChEBI" id="CHEBI:64076"/>
        <dbReference type="ChEBI" id="CHEBI:64077"/>
        <dbReference type="EC" id="5.1.99.6"/>
    </reaction>
</comment>
<reference evidence="22 23" key="1">
    <citation type="submission" date="2019-03" db="EMBL/GenBank/DDBJ databases">
        <authorList>
            <person name="Kim M.K.M."/>
        </authorList>
    </citation>
    <scope>NUCLEOTIDE SEQUENCE [LARGE SCALE GENOMIC DNA]</scope>
    <source>
        <strain evidence="22 23">17J68-12</strain>
    </source>
</reference>
<dbReference type="HAMAP" id="MF_01966">
    <property type="entry name" value="NADHX_epimerase"/>
    <property type="match status" value="1"/>
</dbReference>
<evidence type="ECO:0000256" key="9">
    <source>
        <dbReference type="ARBA" id="ARBA00022958"/>
    </source>
</evidence>
<feature type="binding site" evidence="18">
    <location>
        <position position="158"/>
    </location>
    <ligand>
        <name>(6S)-NADPHX</name>
        <dbReference type="ChEBI" id="CHEBI:64076"/>
    </ligand>
</feature>
<keyword evidence="23" id="KW-1185">Reference proteome</keyword>
<feature type="binding site" evidence="17">
    <location>
        <position position="324"/>
    </location>
    <ligand>
        <name>(6S)-NADPHX</name>
        <dbReference type="ChEBI" id="CHEBI:64076"/>
    </ligand>
</feature>
<proteinExistence type="inferred from homology"/>
<dbReference type="InterPro" id="IPR000631">
    <property type="entry name" value="CARKD"/>
</dbReference>
<dbReference type="NCBIfam" id="TIGR00196">
    <property type="entry name" value="yjeF_cterm"/>
    <property type="match status" value="1"/>
</dbReference>
<evidence type="ECO:0000256" key="3">
    <source>
        <dbReference type="ARBA" id="ARBA00006001"/>
    </source>
</evidence>
<evidence type="ECO:0000256" key="19">
    <source>
        <dbReference type="PIRNR" id="PIRNR017184"/>
    </source>
</evidence>
<evidence type="ECO:0000256" key="8">
    <source>
        <dbReference type="ARBA" id="ARBA00022857"/>
    </source>
</evidence>
<keyword evidence="10 17" id="KW-0520">NAD</keyword>
<dbReference type="PROSITE" id="PS51383">
    <property type="entry name" value="YJEF_C_3"/>
    <property type="match status" value="1"/>
</dbReference>
<evidence type="ECO:0000256" key="7">
    <source>
        <dbReference type="ARBA" id="ARBA00022840"/>
    </source>
</evidence>
<dbReference type="PANTHER" id="PTHR12592">
    <property type="entry name" value="ATP-DEPENDENT (S)-NAD(P)H-HYDRATE DEHYDRATASE FAMILY MEMBER"/>
    <property type="match status" value="1"/>
</dbReference>
<feature type="binding site" evidence="18">
    <location>
        <position position="125"/>
    </location>
    <ligand>
        <name>K(+)</name>
        <dbReference type="ChEBI" id="CHEBI:29103"/>
    </ligand>
</feature>
<dbReference type="CDD" id="cd01171">
    <property type="entry name" value="YXKO-related"/>
    <property type="match status" value="1"/>
</dbReference>
<evidence type="ECO:0000256" key="10">
    <source>
        <dbReference type="ARBA" id="ARBA00023027"/>
    </source>
</evidence>
<dbReference type="PANTHER" id="PTHR12592:SF0">
    <property type="entry name" value="ATP-DEPENDENT (S)-NAD(P)H-HYDRATE DEHYDRATASE"/>
    <property type="match status" value="1"/>
</dbReference>
<feature type="binding site" evidence="18">
    <location>
        <begin position="57"/>
        <end position="61"/>
    </location>
    <ligand>
        <name>(6S)-NADPHX</name>
        <dbReference type="ChEBI" id="CHEBI:64076"/>
    </ligand>
</feature>
<dbReference type="EMBL" id="SJZI01000002">
    <property type="protein sequence ID" value="TCJ19012.1"/>
    <property type="molecule type" value="Genomic_DNA"/>
</dbReference>
<dbReference type="EC" id="4.2.1.136" evidence="19"/>
<evidence type="ECO:0000259" key="20">
    <source>
        <dbReference type="PROSITE" id="PS51383"/>
    </source>
</evidence>
<dbReference type="Gene3D" id="3.40.1190.20">
    <property type="match status" value="1"/>
</dbReference>
<evidence type="ECO:0000256" key="17">
    <source>
        <dbReference type="HAMAP-Rule" id="MF_01965"/>
    </source>
</evidence>
<keyword evidence="8 17" id="KW-0521">NADP</keyword>
<comment type="function">
    <text evidence="18">Catalyzes the epimerization of the S- and R-forms of NAD(P)HX, a damaged form of NAD(P)H that is a result of enzymatic or heat-dependent hydration. This is a prerequisite for the S-specific NAD(P)H-hydrate dehydratase to allow the repair of both epimers of NAD(P)HX.</text>
</comment>
<dbReference type="HAMAP" id="MF_01965">
    <property type="entry name" value="NADHX_dehydratase"/>
    <property type="match status" value="1"/>
</dbReference>
<dbReference type="Proteomes" id="UP000295334">
    <property type="component" value="Unassembled WGS sequence"/>
</dbReference>
<feature type="binding site" evidence="18">
    <location>
        <position position="161"/>
    </location>
    <ligand>
        <name>K(+)</name>
        <dbReference type="ChEBI" id="CHEBI:29103"/>
    </ligand>
</feature>
<feature type="domain" description="YjeF N-terminal" evidence="21">
    <location>
        <begin position="9"/>
        <end position="215"/>
    </location>
</feature>